<dbReference type="EMBL" id="JAUSWP010000002">
    <property type="protein sequence ID" value="MDQ0567686.1"/>
    <property type="molecule type" value="Genomic_DNA"/>
</dbReference>
<feature type="transmembrane region" description="Helical" evidence="6">
    <location>
        <begin position="234"/>
        <end position="254"/>
    </location>
</feature>
<keyword evidence="9" id="KW-1185">Reference proteome</keyword>
<reference evidence="8" key="1">
    <citation type="submission" date="2023-07" db="EMBL/GenBank/DDBJ databases">
        <title>Genomic Encyclopedia of Type Strains, Phase IV (KMG-IV): sequencing the most valuable type-strain genomes for metagenomic binning, comparative biology and taxonomic classification.</title>
        <authorList>
            <person name="Goeker M."/>
        </authorList>
    </citation>
    <scope>NUCLEOTIDE SEQUENCE [LARGE SCALE GENOMIC DNA]</scope>
    <source>
        <strain evidence="8">DSM 22019</strain>
    </source>
</reference>
<name>A0ABU0NE12_9MOLU</name>
<dbReference type="PANTHER" id="PTHR12428">
    <property type="entry name" value="OXA1"/>
    <property type="match status" value="1"/>
</dbReference>
<feature type="transmembrane region" description="Helical" evidence="6">
    <location>
        <begin position="124"/>
        <end position="144"/>
    </location>
</feature>
<dbReference type="InterPro" id="IPR028055">
    <property type="entry name" value="YidC/Oxa/ALB_C"/>
</dbReference>
<feature type="transmembrane region" description="Helical" evidence="6">
    <location>
        <begin position="283"/>
        <end position="307"/>
    </location>
</feature>
<organism evidence="8 9">
    <name type="scientific">Mycoplasma yeatsii</name>
    <dbReference type="NCBI Taxonomy" id="51365"/>
    <lineage>
        <taxon>Bacteria</taxon>
        <taxon>Bacillati</taxon>
        <taxon>Mycoplasmatota</taxon>
        <taxon>Mollicutes</taxon>
        <taxon>Mycoplasmataceae</taxon>
        <taxon>Mycoplasma</taxon>
    </lineage>
</organism>
<dbReference type="NCBIfam" id="NF002570">
    <property type="entry name" value="PRK02201.1-5"/>
    <property type="match status" value="1"/>
</dbReference>
<comment type="subcellular location">
    <subcellularLocation>
        <location evidence="1 5">Membrane</location>
        <topology evidence="1 5">Multi-pass membrane protein</topology>
    </subcellularLocation>
</comment>
<feature type="transmembrane region" description="Helical" evidence="6">
    <location>
        <begin position="328"/>
        <end position="355"/>
    </location>
</feature>
<dbReference type="NCBIfam" id="TIGR03592">
    <property type="entry name" value="yidC_oxa1_cterm"/>
    <property type="match status" value="1"/>
</dbReference>
<dbReference type="RefSeq" id="WP_051067122.1">
    <property type="nucleotide sequence ID" value="NZ_JAUSWP010000002.1"/>
</dbReference>
<evidence type="ECO:0000256" key="6">
    <source>
        <dbReference type="SAM" id="Phobius"/>
    </source>
</evidence>
<keyword evidence="4 6" id="KW-0472">Membrane</keyword>
<evidence type="ECO:0000259" key="7">
    <source>
        <dbReference type="Pfam" id="PF02096"/>
    </source>
</evidence>
<dbReference type="Proteomes" id="UP001236620">
    <property type="component" value="Unassembled WGS sequence"/>
</dbReference>
<proteinExistence type="inferred from homology"/>
<dbReference type="InterPro" id="IPR001708">
    <property type="entry name" value="YidC/ALB3/OXA1/COX18"/>
</dbReference>
<evidence type="ECO:0000256" key="4">
    <source>
        <dbReference type="ARBA" id="ARBA00023136"/>
    </source>
</evidence>
<evidence type="ECO:0000313" key="9">
    <source>
        <dbReference type="Proteomes" id="UP001236620"/>
    </source>
</evidence>
<feature type="transmembrane region" description="Helical" evidence="6">
    <location>
        <begin position="33"/>
        <end position="51"/>
    </location>
</feature>
<feature type="transmembrane region" description="Helical" evidence="6">
    <location>
        <begin position="164"/>
        <end position="183"/>
    </location>
</feature>
<comment type="caution">
    <text evidence="8">The sequence shown here is derived from an EMBL/GenBank/DDBJ whole genome shotgun (WGS) entry which is preliminary data.</text>
</comment>
<evidence type="ECO:0000256" key="1">
    <source>
        <dbReference type="ARBA" id="ARBA00004141"/>
    </source>
</evidence>
<comment type="similarity">
    <text evidence="5">Belongs to the OXA1/ALB3/YidC family.</text>
</comment>
<feature type="domain" description="Membrane insertase YidC/Oxa/ALB C-terminal" evidence="7">
    <location>
        <begin position="165"/>
        <end position="367"/>
    </location>
</feature>
<evidence type="ECO:0000313" key="8">
    <source>
        <dbReference type="EMBL" id="MDQ0567686.1"/>
    </source>
</evidence>
<dbReference type="Pfam" id="PF02096">
    <property type="entry name" value="60KD_IMP"/>
    <property type="match status" value="1"/>
</dbReference>
<keyword evidence="3 6" id="KW-1133">Transmembrane helix</keyword>
<gene>
    <name evidence="8" type="ORF">J2Z63_000329</name>
</gene>
<protein>
    <submittedName>
        <fullName evidence="8">YidC/Oxa1 family membrane protein insertase</fullName>
    </submittedName>
</protein>
<keyword evidence="2 5" id="KW-0812">Transmembrane</keyword>
<accession>A0ABU0NE12</accession>
<dbReference type="PANTHER" id="PTHR12428:SF65">
    <property type="entry name" value="CYTOCHROME C OXIDASE ASSEMBLY PROTEIN COX18, MITOCHONDRIAL"/>
    <property type="match status" value="1"/>
</dbReference>
<sequence length="397" mass="45435">MYKQSNRVMNYLNPEKSKKNKQPKDIFKIVIKWLKIIGFLFILVSMLWGCVQMYQSQYTVNQIVDMTGKTVYAPGVSFEIILNSLGETGEKVHHFAIQNGKLVEYGYNSINSWGEAFSKTESPFYGFFVYPTAWVLSGLIKLFSGTLNPSLDDKTQLSYGISSVASIFLTVLIIRGLTLLMGFKSQINQHKMQDIQLKVAEIQAKYKDKKDMQSRQKQQAEIQAAYQREGMSQFSSLAGSFAPLPFLFAIYAIVRSTRSLKIATLGPIALIEGPWQQITQGNYIYILIIGIYLPLQAVSMLLPTLLQMKRQKAISLTEAQKKARKKQLITQLVMMVVFVIVILSVATGVCIYWIFSSIFQIIQTYGFYKYNEKHTKAGNQERQRRLRQQERIKLNNK</sequence>
<evidence type="ECO:0000256" key="5">
    <source>
        <dbReference type="RuleBase" id="RU003945"/>
    </source>
</evidence>
<evidence type="ECO:0000256" key="3">
    <source>
        <dbReference type="ARBA" id="ARBA00022989"/>
    </source>
</evidence>
<evidence type="ECO:0000256" key="2">
    <source>
        <dbReference type="ARBA" id="ARBA00022692"/>
    </source>
</evidence>